<dbReference type="OrthoDB" id="6475026at2"/>
<keyword evidence="1" id="KW-0812">Transmembrane</keyword>
<dbReference type="EMBL" id="CQAZ01000022">
    <property type="protein sequence ID" value="CNH96188.1"/>
    <property type="molecule type" value="Genomic_DNA"/>
</dbReference>
<feature type="transmembrane region" description="Helical" evidence="1">
    <location>
        <begin position="6"/>
        <end position="26"/>
    </location>
</feature>
<evidence type="ECO:0000313" key="2">
    <source>
        <dbReference type="EMBL" id="CNH96188.1"/>
    </source>
</evidence>
<keyword evidence="4" id="KW-1185">Reference proteome</keyword>
<evidence type="ECO:0000313" key="3">
    <source>
        <dbReference type="EMBL" id="CRY64435.1"/>
    </source>
</evidence>
<evidence type="ECO:0000256" key="1">
    <source>
        <dbReference type="SAM" id="Phobius"/>
    </source>
</evidence>
<dbReference type="AlphaFoldDB" id="A0A0T9Q4T0"/>
<reference evidence="3 4" key="2">
    <citation type="submission" date="2015-03" db="EMBL/GenBank/DDBJ databases">
        <authorList>
            <consortium name="Pathogen Informatics"/>
            <person name="Murphy D."/>
        </authorList>
    </citation>
    <scope>NUCLEOTIDE SEQUENCE [LARGE SCALE GENOMIC DNA]</scope>
    <source>
        <strain evidence="4">type strain: CIP110230</strain>
        <strain evidence="3">Type strain: CIP110230</strain>
    </source>
</reference>
<evidence type="ECO:0000313" key="5">
    <source>
        <dbReference type="Proteomes" id="UP000045840"/>
    </source>
</evidence>
<dbReference type="EMBL" id="CWJL01000003">
    <property type="protein sequence ID" value="CRY64435.1"/>
    <property type="molecule type" value="Genomic_DNA"/>
</dbReference>
<proteinExistence type="predicted"/>
<name>A0A0T9Q4T0_9GAMM</name>
<dbReference type="RefSeq" id="WP_049613637.1">
    <property type="nucleotide sequence ID" value="NZ_CAWMMU010000003.1"/>
</dbReference>
<reference evidence="2" key="3">
    <citation type="submission" date="2015-03" db="EMBL/GenBank/DDBJ databases">
        <authorList>
            <person name="Murphy D."/>
        </authorList>
    </citation>
    <scope>NUCLEOTIDE SEQUENCE [LARGE SCALE GENOMIC DNA]</scope>
    <source>
        <strain evidence="2">A125KOH2</strain>
    </source>
</reference>
<reference evidence="5" key="1">
    <citation type="submission" date="2015-03" db="EMBL/GenBank/DDBJ databases">
        <authorList>
            <consortium name="Pathogen Informatics"/>
        </authorList>
    </citation>
    <scope>NUCLEOTIDE SEQUENCE [LARGE SCALE GENOMIC DNA]</scope>
    <source>
        <strain evidence="5">A125KOH2</strain>
    </source>
</reference>
<protein>
    <submittedName>
        <fullName evidence="2">Uncharacterized protein</fullName>
    </submittedName>
</protein>
<keyword evidence="1" id="KW-1133">Transmembrane helix</keyword>
<gene>
    <name evidence="2" type="ORF">ERS008529_02594</name>
    <name evidence="3" type="ORF">ERS137968_00746</name>
</gene>
<dbReference type="Proteomes" id="UP000044625">
    <property type="component" value="Unassembled WGS sequence"/>
</dbReference>
<organism evidence="2 5">
    <name type="scientific">Yersinia pekkanenii</name>
    <dbReference type="NCBI Taxonomy" id="1288385"/>
    <lineage>
        <taxon>Bacteria</taxon>
        <taxon>Pseudomonadati</taxon>
        <taxon>Pseudomonadota</taxon>
        <taxon>Gammaproteobacteria</taxon>
        <taxon>Enterobacterales</taxon>
        <taxon>Yersiniaceae</taxon>
        <taxon>Yersinia</taxon>
    </lineage>
</organism>
<evidence type="ECO:0000313" key="4">
    <source>
        <dbReference type="Proteomes" id="UP000044625"/>
    </source>
</evidence>
<dbReference type="Proteomes" id="UP000045840">
    <property type="component" value="Unassembled WGS sequence"/>
</dbReference>
<keyword evidence="1" id="KW-0472">Membrane</keyword>
<sequence length="152" mass="17073">MEMSLYKWLMVVLLGGMAGIMGMRFLTADIESPAPTFAPLIDQYGVAIEDQTGNSVRYVGYQKKTLYEDVDSIQLKFTAITDKFERRHDLSDNKKKVDEWETVFCSDKLSDIADEYDSKSNNFLGRVRVIISGVVLTGDGQQGVNALCNKNE</sequence>
<accession>A0A0T9Q4T0</accession>